<evidence type="ECO:0000313" key="1">
    <source>
        <dbReference type="EMBL" id="KAK9716397.1"/>
    </source>
</evidence>
<dbReference type="PANTHER" id="PTHR46991:SF24">
    <property type="entry name" value="14.7 KDA HEAT SHOCK PROTEIN"/>
    <property type="match status" value="1"/>
</dbReference>
<dbReference type="Proteomes" id="UP001443914">
    <property type="component" value="Unassembled WGS sequence"/>
</dbReference>
<name>A0AAW1KE93_SAPOF</name>
<reference evidence="1" key="1">
    <citation type="submission" date="2024-03" db="EMBL/GenBank/DDBJ databases">
        <title>WGS assembly of Saponaria officinalis var. Norfolk2.</title>
        <authorList>
            <person name="Jenkins J."/>
            <person name="Shu S."/>
            <person name="Grimwood J."/>
            <person name="Barry K."/>
            <person name="Goodstein D."/>
            <person name="Schmutz J."/>
            <person name="Leebens-Mack J."/>
            <person name="Osbourn A."/>
        </authorList>
    </citation>
    <scope>NUCLEOTIDE SEQUENCE [LARGE SCALE GENOMIC DNA]</scope>
    <source>
        <strain evidence="1">JIC</strain>
    </source>
</reference>
<protein>
    <recommendedName>
        <fullName evidence="3">SHSP domain-containing protein</fullName>
    </recommendedName>
</protein>
<comment type="caution">
    <text evidence="1">The sequence shown here is derived from an EMBL/GenBank/DDBJ whole genome shotgun (WGS) entry which is preliminary data.</text>
</comment>
<dbReference type="PANTHER" id="PTHR46991">
    <property type="entry name" value="23.5 KDA HEAT SHOCK PROTEIN, MITOCHONDRIAL"/>
    <property type="match status" value="1"/>
</dbReference>
<sequence>METPKMETLPPRNRRVRIIPRFRLEHGEFSESARPPTKFVTQASLLESMLVKRIDEGTYKKSGPGQPVSVWEVEGEGFVRVRIDMPGSNTVVVYPDPNENSINFKGVEEKISMHGIYKRNHCRTYEGSVFLDYERFPDVDFSYEFGHGVLRLKIRCQKPATSEDLGVLLTTNNQTPKQSANNPLLSRGKDRFALSGFNEDDNSFILAVDMPGLSHSDHVVIHVSPTGSISFITEEKYPYSYGRGLNEVKRAYEGHFEVDTEEFNCKKVEYEIVHGVFWVRVPRAVDDTMISAASDDGDHSFTIFPGEYKPPV</sequence>
<evidence type="ECO:0008006" key="3">
    <source>
        <dbReference type="Google" id="ProtNLM"/>
    </source>
</evidence>
<accession>A0AAW1KE93</accession>
<dbReference type="AlphaFoldDB" id="A0AAW1KE93"/>
<proteinExistence type="predicted"/>
<dbReference type="InterPro" id="IPR044656">
    <property type="entry name" value="HSP14.7/HSP23.5/HSP23.6-like"/>
</dbReference>
<dbReference type="EMBL" id="JBDFQZ010000006">
    <property type="protein sequence ID" value="KAK9716397.1"/>
    <property type="molecule type" value="Genomic_DNA"/>
</dbReference>
<keyword evidence="2" id="KW-1185">Reference proteome</keyword>
<dbReference type="CDD" id="cd06464">
    <property type="entry name" value="ACD_sHsps-like"/>
    <property type="match status" value="1"/>
</dbReference>
<evidence type="ECO:0000313" key="2">
    <source>
        <dbReference type="Proteomes" id="UP001443914"/>
    </source>
</evidence>
<organism evidence="1 2">
    <name type="scientific">Saponaria officinalis</name>
    <name type="common">Common soapwort</name>
    <name type="synonym">Lychnis saponaria</name>
    <dbReference type="NCBI Taxonomy" id="3572"/>
    <lineage>
        <taxon>Eukaryota</taxon>
        <taxon>Viridiplantae</taxon>
        <taxon>Streptophyta</taxon>
        <taxon>Embryophyta</taxon>
        <taxon>Tracheophyta</taxon>
        <taxon>Spermatophyta</taxon>
        <taxon>Magnoliopsida</taxon>
        <taxon>eudicotyledons</taxon>
        <taxon>Gunneridae</taxon>
        <taxon>Pentapetalae</taxon>
        <taxon>Caryophyllales</taxon>
        <taxon>Caryophyllaceae</taxon>
        <taxon>Caryophylleae</taxon>
        <taxon>Saponaria</taxon>
    </lineage>
</organism>
<gene>
    <name evidence="1" type="ORF">RND81_06G229900</name>
</gene>